<proteinExistence type="predicted"/>
<dbReference type="AlphaFoldDB" id="A0A9D1J5E3"/>
<accession>A0A9D1J5E3</accession>
<sequence length="72" mass="8258">MGEDQKFRVQPFKKGWRASKEQSSLAGTHFLYFRSFSQLIRLKRSVRSTQKMLKIVLPAASGKKTPENQKGS</sequence>
<name>A0A9D1J5E3_9FIRM</name>
<organism evidence="1 2">
    <name type="scientific">Candidatus Faecivivens stercoravium</name>
    <dbReference type="NCBI Taxonomy" id="2840803"/>
    <lineage>
        <taxon>Bacteria</taxon>
        <taxon>Bacillati</taxon>
        <taxon>Bacillota</taxon>
        <taxon>Clostridia</taxon>
        <taxon>Eubacteriales</taxon>
        <taxon>Oscillospiraceae</taxon>
        <taxon>Oscillospiraceae incertae sedis</taxon>
        <taxon>Candidatus Faecivivens</taxon>
    </lineage>
</organism>
<gene>
    <name evidence="1" type="ORF">IAB37_09180</name>
</gene>
<reference evidence="1" key="2">
    <citation type="journal article" date="2021" name="PeerJ">
        <title>Extensive microbial diversity within the chicken gut microbiome revealed by metagenomics and culture.</title>
        <authorList>
            <person name="Gilroy R."/>
            <person name="Ravi A."/>
            <person name="Getino M."/>
            <person name="Pursley I."/>
            <person name="Horton D.L."/>
            <person name="Alikhan N.F."/>
            <person name="Baker D."/>
            <person name="Gharbi K."/>
            <person name="Hall N."/>
            <person name="Watson M."/>
            <person name="Adriaenssens E.M."/>
            <person name="Foster-Nyarko E."/>
            <person name="Jarju S."/>
            <person name="Secka A."/>
            <person name="Antonio M."/>
            <person name="Oren A."/>
            <person name="Chaudhuri R.R."/>
            <person name="La Ragione R."/>
            <person name="Hildebrand F."/>
            <person name="Pallen M.J."/>
        </authorList>
    </citation>
    <scope>NUCLEOTIDE SEQUENCE</scope>
    <source>
        <strain evidence="1">CHK189-12415</strain>
    </source>
</reference>
<evidence type="ECO:0000313" key="2">
    <source>
        <dbReference type="Proteomes" id="UP000824241"/>
    </source>
</evidence>
<evidence type="ECO:0000313" key="1">
    <source>
        <dbReference type="EMBL" id="HIR61731.1"/>
    </source>
</evidence>
<reference evidence="1" key="1">
    <citation type="submission" date="2020-10" db="EMBL/GenBank/DDBJ databases">
        <authorList>
            <person name="Gilroy R."/>
        </authorList>
    </citation>
    <scope>NUCLEOTIDE SEQUENCE</scope>
    <source>
        <strain evidence="1">CHK189-12415</strain>
    </source>
</reference>
<dbReference type="Proteomes" id="UP000824241">
    <property type="component" value="Unassembled WGS sequence"/>
</dbReference>
<dbReference type="EMBL" id="DVHA01000299">
    <property type="protein sequence ID" value="HIR61731.1"/>
    <property type="molecule type" value="Genomic_DNA"/>
</dbReference>
<protein>
    <submittedName>
        <fullName evidence="1">Uncharacterized protein</fullName>
    </submittedName>
</protein>
<comment type="caution">
    <text evidence="1">The sequence shown here is derived from an EMBL/GenBank/DDBJ whole genome shotgun (WGS) entry which is preliminary data.</text>
</comment>